<keyword evidence="5" id="KW-0812">Transmembrane</keyword>
<evidence type="ECO:0008006" key="10">
    <source>
        <dbReference type="Google" id="ProtNLM"/>
    </source>
</evidence>
<dbReference type="InterPro" id="IPR010130">
    <property type="entry name" value="T1SS_OMP_TolC"/>
</dbReference>
<evidence type="ECO:0000256" key="6">
    <source>
        <dbReference type="ARBA" id="ARBA00023136"/>
    </source>
</evidence>
<keyword evidence="4" id="KW-1134">Transmembrane beta strand</keyword>
<evidence type="ECO:0000313" key="9">
    <source>
        <dbReference type="Proteomes" id="UP000194798"/>
    </source>
</evidence>
<keyword evidence="9" id="KW-1185">Reference proteome</keyword>
<accession>A0A251X4K6</accession>
<comment type="subcellular location">
    <subcellularLocation>
        <location evidence="1">Cell outer membrane</location>
    </subcellularLocation>
</comment>
<dbReference type="GO" id="GO:1990281">
    <property type="term" value="C:efflux pump complex"/>
    <property type="evidence" value="ECO:0007669"/>
    <property type="project" value="TreeGrafter"/>
</dbReference>
<dbReference type="AlphaFoldDB" id="A0A251X4K6"/>
<protein>
    <recommendedName>
        <fullName evidence="10">Type I secretion protein TolC</fullName>
    </recommendedName>
</protein>
<comment type="caution">
    <text evidence="8">The sequence shown here is derived from an EMBL/GenBank/DDBJ whole genome shotgun (WGS) entry which is preliminary data.</text>
</comment>
<dbReference type="PANTHER" id="PTHR30026">
    <property type="entry name" value="OUTER MEMBRANE PROTEIN TOLC"/>
    <property type="match status" value="1"/>
</dbReference>
<evidence type="ECO:0000256" key="5">
    <source>
        <dbReference type="ARBA" id="ARBA00022692"/>
    </source>
</evidence>
<comment type="similarity">
    <text evidence="2">Belongs to the outer membrane factor (OMF) (TC 1.B.17) family.</text>
</comment>
<reference evidence="8 9" key="1">
    <citation type="submission" date="2016-12" db="EMBL/GenBank/DDBJ databases">
        <title>Thioflexothrix psekupsii D3 genome sequencing and assembly.</title>
        <authorList>
            <person name="Fomenkov A."/>
            <person name="Vincze T."/>
            <person name="Grabovich M."/>
            <person name="Anton B.P."/>
            <person name="Dubinina G."/>
            <person name="Orlova M."/>
            <person name="Belousova E."/>
            <person name="Roberts R.J."/>
        </authorList>
    </citation>
    <scope>NUCLEOTIDE SEQUENCE [LARGE SCALE GENOMIC DNA]</scope>
    <source>
        <strain evidence="8">D3</strain>
    </source>
</reference>
<keyword evidence="6" id="KW-0472">Membrane</keyword>
<evidence type="ECO:0000256" key="1">
    <source>
        <dbReference type="ARBA" id="ARBA00004442"/>
    </source>
</evidence>
<keyword evidence="7" id="KW-0998">Cell outer membrane</keyword>
<organism evidence="8 9">
    <name type="scientific">Thioflexithrix psekupsensis</name>
    <dbReference type="NCBI Taxonomy" id="1570016"/>
    <lineage>
        <taxon>Bacteria</taxon>
        <taxon>Pseudomonadati</taxon>
        <taxon>Pseudomonadota</taxon>
        <taxon>Gammaproteobacteria</taxon>
        <taxon>Thiotrichales</taxon>
        <taxon>Thioflexithrix</taxon>
    </lineage>
</organism>
<sequence length="457" mass="50832">MRYSIALWVLLGTIVVSPLQAESLLQIFQQAESNDPQLKIAESDRLIAEQNRPLAQAGLLPVVRLQGALNENYNTADFFGNDSNENTSLGYTVSLSMPLYDPDKQLAIDQVDVSIQQALANFESARQNLMLRVSDAYFNVLARQDDVRFTESTRLALARQLEQTKQRFEVGLIAITDVQESQAGYDAAIAEVIRTKNFLDNAYQVLREITGRYYQNLSTLKTDVTLLNPDPNDIKKWVDTALEQNPAIIASQLAVEIARQAIERARTAELPLVGLGASHGYEHVLRGDTNPNMSDGNTRNQIGVNVSYNLYTGGATRAQISIAQQQHAKAIDNLEQVRRNIERQVHNSYLNVLSNISQVQALEQAVRSQETALEATQTGFDVGTRTSVDVLESQRRLLGALRDYSQARYNYVLATLQLKQAAGILNVKDLQTINTWLTDASEAHTSPVMDNPEINAE</sequence>
<dbReference type="Gene3D" id="1.20.1600.10">
    <property type="entry name" value="Outer membrane efflux proteins (OEP)"/>
    <property type="match status" value="1"/>
</dbReference>
<dbReference type="GO" id="GO:0015288">
    <property type="term" value="F:porin activity"/>
    <property type="evidence" value="ECO:0007669"/>
    <property type="project" value="TreeGrafter"/>
</dbReference>
<dbReference type="Pfam" id="PF02321">
    <property type="entry name" value="OEP"/>
    <property type="match status" value="2"/>
</dbReference>
<gene>
    <name evidence="8" type="ORF">TPSD3_15155</name>
</gene>
<evidence type="ECO:0000256" key="3">
    <source>
        <dbReference type="ARBA" id="ARBA00022448"/>
    </source>
</evidence>
<name>A0A251X4K6_9GAMM</name>
<keyword evidence="3" id="KW-0813">Transport</keyword>
<dbReference type="SUPFAM" id="SSF56954">
    <property type="entry name" value="Outer membrane efflux proteins (OEP)"/>
    <property type="match status" value="1"/>
</dbReference>
<evidence type="ECO:0000256" key="7">
    <source>
        <dbReference type="ARBA" id="ARBA00023237"/>
    </source>
</evidence>
<dbReference type="GO" id="GO:0009279">
    <property type="term" value="C:cell outer membrane"/>
    <property type="evidence" value="ECO:0007669"/>
    <property type="project" value="UniProtKB-SubCell"/>
</dbReference>
<proteinExistence type="inferred from homology"/>
<evidence type="ECO:0000256" key="4">
    <source>
        <dbReference type="ARBA" id="ARBA00022452"/>
    </source>
</evidence>
<evidence type="ECO:0000313" key="8">
    <source>
        <dbReference type="EMBL" id="OUD12443.1"/>
    </source>
</evidence>
<dbReference type="PANTHER" id="PTHR30026:SF20">
    <property type="entry name" value="OUTER MEMBRANE PROTEIN TOLC"/>
    <property type="match status" value="1"/>
</dbReference>
<dbReference type="InterPro" id="IPR003423">
    <property type="entry name" value="OMP_efflux"/>
</dbReference>
<dbReference type="Proteomes" id="UP000194798">
    <property type="component" value="Unassembled WGS sequence"/>
</dbReference>
<dbReference type="GO" id="GO:0015562">
    <property type="term" value="F:efflux transmembrane transporter activity"/>
    <property type="evidence" value="ECO:0007669"/>
    <property type="project" value="InterPro"/>
</dbReference>
<dbReference type="NCBIfam" id="TIGR01844">
    <property type="entry name" value="type_I_sec_TolC"/>
    <property type="match status" value="1"/>
</dbReference>
<evidence type="ECO:0000256" key="2">
    <source>
        <dbReference type="ARBA" id="ARBA00007613"/>
    </source>
</evidence>
<dbReference type="EMBL" id="MSLT01000023">
    <property type="protein sequence ID" value="OUD12443.1"/>
    <property type="molecule type" value="Genomic_DNA"/>
</dbReference>
<dbReference type="InterPro" id="IPR051906">
    <property type="entry name" value="TolC-like"/>
</dbReference>
<dbReference type="RefSeq" id="WP_176329894.1">
    <property type="nucleotide sequence ID" value="NZ_MSLT01000023.1"/>
</dbReference>